<evidence type="ECO:0000256" key="2">
    <source>
        <dbReference type="ARBA" id="ARBA00022448"/>
    </source>
</evidence>
<feature type="domain" description="ABC transporter" evidence="5">
    <location>
        <begin position="12"/>
        <end position="261"/>
    </location>
</feature>
<reference evidence="7" key="1">
    <citation type="journal article" date="2019" name="Int. J. Syst. Evol. Microbiol.">
        <title>The Global Catalogue of Microorganisms (GCM) 10K type strain sequencing project: providing services to taxonomists for standard genome sequencing and annotation.</title>
        <authorList>
            <consortium name="The Broad Institute Genomics Platform"/>
            <consortium name="The Broad Institute Genome Sequencing Center for Infectious Disease"/>
            <person name="Wu L."/>
            <person name="Ma J."/>
        </authorList>
    </citation>
    <scope>NUCLEOTIDE SEQUENCE [LARGE SCALE GENOMIC DNA]</scope>
    <source>
        <strain evidence="7">JCM 3369</strain>
    </source>
</reference>
<evidence type="ECO:0000256" key="1">
    <source>
        <dbReference type="ARBA" id="ARBA00005417"/>
    </source>
</evidence>
<evidence type="ECO:0000256" key="3">
    <source>
        <dbReference type="ARBA" id="ARBA00022741"/>
    </source>
</evidence>
<gene>
    <name evidence="6" type="ORF">ACFO3F_10280</name>
</gene>
<dbReference type="Gene3D" id="3.40.50.300">
    <property type="entry name" value="P-loop containing nucleotide triphosphate hydrolases"/>
    <property type="match status" value="1"/>
</dbReference>
<dbReference type="SMART" id="SM00382">
    <property type="entry name" value="AAA"/>
    <property type="match status" value="1"/>
</dbReference>
<dbReference type="Pfam" id="PF00005">
    <property type="entry name" value="ABC_tran"/>
    <property type="match status" value="1"/>
</dbReference>
<comment type="caution">
    <text evidence="6">The sequence shown here is derived from an EMBL/GenBank/DDBJ whole genome shotgun (WGS) entry which is preliminary data.</text>
</comment>
<dbReference type="PANTHER" id="PTHR43776">
    <property type="entry name" value="TRANSPORT ATP-BINDING PROTEIN"/>
    <property type="match status" value="1"/>
</dbReference>
<proteinExistence type="inferred from homology"/>
<evidence type="ECO:0000313" key="6">
    <source>
        <dbReference type="EMBL" id="MFC4555633.1"/>
    </source>
</evidence>
<dbReference type="InterPro" id="IPR027417">
    <property type="entry name" value="P-loop_NTPase"/>
</dbReference>
<dbReference type="CDD" id="cd03257">
    <property type="entry name" value="ABC_NikE_OppD_transporters"/>
    <property type="match status" value="1"/>
</dbReference>
<dbReference type="SUPFAM" id="SSF52540">
    <property type="entry name" value="P-loop containing nucleoside triphosphate hydrolases"/>
    <property type="match status" value="1"/>
</dbReference>
<dbReference type="RefSeq" id="WP_122823512.1">
    <property type="nucleotide sequence ID" value="NZ_CP033325.1"/>
</dbReference>
<sequence length="330" mass="36217">MPDVVTSTENLVEATDLRVEFKVGGGAGARRRTLTAVDGISFEIRRGETLGMVGESGSGKSTTGRALLQLDRPAGGSVRFGGTELTTLGTRELRSARRRMQMIFQDPYASLNPRMTIGQTIADSLLVHRVGTARDRGDRVAEILRTVGLNPDWARRYPHEFSGGQRQRTGIARALAVEPDFVVADEPVSALDVSVQAQTINLLESLQESLGITFLFIAHDLAVVRHLSDRIAVMYLGTIVELSDRDELYLNPAHPYTHSLLSAVPIPDPVVESKRERIILRGDIPSPLRPPSGCRFRTRCWKAQELCAEVPPPLLEITPGHTVACHFPET</sequence>
<dbReference type="GO" id="GO:0005524">
    <property type="term" value="F:ATP binding"/>
    <property type="evidence" value="ECO:0007669"/>
    <property type="project" value="UniProtKB-KW"/>
</dbReference>
<keyword evidence="4 6" id="KW-0067">ATP-binding</keyword>
<keyword evidence="7" id="KW-1185">Reference proteome</keyword>
<organism evidence="6 7">
    <name type="scientific">Georgenia faecalis</name>
    <dbReference type="NCBI Taxonomy" id="2483799"/>
    <lineage>
        <taxon>Bacteria</taxon>
        <taxon>Bacillati</taxon>
        <taxon>Actinomycetota</taxon>
        <taxon>Actinomycetes</taxon>
        <taxon>Micrococcales</taxon>
        <taxon>Bogoriellaceae</taxon>
        <taxon>Georgenia</taxon>
    </lineage>
</organism>
<dbReference type="InterPro" id="IPR050319">
    <property type="entry name" value="ABC_transp_ATP-bind"/>
</dbReference>
<dbReference type="NCBIfam" id="TIGR01727">
    <property type="entry name" value="oligo_HPY"/>
    <property type="match status" value="1"/>
</dbReference>
<evidence type="ECO:0000313" key="7">
    <source>
        <dbReference type="Proteomes" id="UP001595955"/>
    </source>
</evidence>
<dbReference type="EMBL" id="JBHSGF010000006">
    <property type="protein sequence ID" value="MFC4555633.1"/>
    <property type="molecule type" value="Genomic_DNA"/>
</dbReference>
<dbReference type="InterPro" id="IPR003593">
    <property type="entry name" value="AAA+_ATPase"/>
</dbReference>
<evidence type="ECO:0000259" key="5">
    <source>
        <dbReference type="PROSITE" id="PS50893"/>
    </source>
</evidence>
<dbReference type="PANTHER" id="PTHR43776:SF7">
    <property type="entry name" value="D,D-DIPEPTIDE TRANSPORT ATP-BINDING PROTEIN DDPF-RELATED"/>
    <property type="match status" value="1"/>
</dbReference>
<name>A0ABV9DBK3_9MICO</name>
<dbReference type="InterPro" id="IPR003439">
    <property type="entry name" value="ABC_transporter-like_ATP-bd"/>
</dbReference>
<dbReference type="Proteomes" id="UP001595955">
    <property type="component" value="Unassembled WGS sequence"/>
</dbReference>
<dbReference type="PROSITE" id="PS50893">
    <property type="entry name" value="ABC_TRANSPORTER_2"/>
    <property type="match status" value="1"/>
</dbReference>
<accession>A0ABV9DBK3</accession>
<dbReference type="Pfam" id="PF08352">
    <property type="entry name" value="oligo_HPY"/>
    <property type="match status" value="1"/>
</dbReference>
<evidence type="ECO:0000256" key="4">
    <source>
        <dbReference type="ARBA" id="ARBA00022840"/>
    </source>
</evidence>
<keyword evidence="3" id="KW-0547">Nucleotide-binding</keyword>
<dbReference type="InterPro" id="IPR013563">
    <property type="entry name" value="Oligopep_ABC_C"/>
</dbReference>
<protein>
    <submittedName>
        <fullName evidence="6">ABC transporter ATP-binding protein</fullName>
    </submittedName>
</protein>
<keyword evidence="2" id="KW-0813">Transport</keyword>
<comment type="similarity">
    <text evidence="1">Belongs to the ABC transporter superfamily.</text>
</comment>